<dbReference type="GeneID" id="27312394"/>
<evidence type="ECO:0000259" key="3">
    <source>
        <dbReference type="PROSITE" id="PS50048"/>
    </source>
</evidence>
<organism evidence="4 5">
    <name type="scientific">Verruconis gallopava</name>
    <dbReference type="NCBI Taxonomy" id="253628"/>
    <lineage>
        <taxon>Eukaryota</taxon>
        <taxon>Fungi</taxon>
        <taxon>Dikarya</taxon>
        <taxon>Ascomycota</taxon>
        <taxon>Pezizomycotina</taxon>
        <taxon>Dothideomycetes</taxon>
        <taxon>Pleosporomycetidae</taxon>
        <taxon>Venturiales</taxon>
        <taxon>Sympoventuriaceae</taxon>
        <taxon>Verruconis</taxon>
    </lineage>
</organism>
<dbReference type="RefSeq" id="XP_016214556.1">
    <property type="nucleotide sequence ID" value="XM_016357764.1"/>
</dbReference>
<proteinExistence type="predicted"/>
<dbReference type="InterPro" id="IPR001138">
    <property type="entry name" value="Zn2Cys6_DnaBD"/>
</dbReference>
<dbReference type="CDD" id="cd00067">
    <property type="entry name" value="GAL4"/>
    <property type="match status" value="1"/>
</dbReference>
<dbReference type="GO" id="GO:0000976">
    <property type="term" value="F:transcription cis-regulatory region binding"/>
    <property type="evidence" value="ECO:0007669"/>
    <property type="project" value="TreeGrafter"/>
</dbReference>
<dbReference type="PANTHER" id="PTHR37534:SF24">
    <property type="entry name" value="MISCELLANEOUS ZN(II)2CYS6 TRANSCRIPTION FACTOR (EUROFUNG)-RELATED"/>
    <property type="match status" value="1"/>
</dbReference>
<feature type="domain" description="Zn(2)-C6 fungal-type" evidence="3">
    <location>
        <begin position="22"/>
        <end position="52"/>
    </location>
</feature>
<accession>A0A0D1YVG3</accession>
<keyword evidence="1" id="KW-0539">Nucleus</keyword>
<dbReference type="HOGENOM" id="CLU_008719_6_1_1"/>
<dbReference type="SMART" id="SM00066">
    <property type="entry name" value="GAL4"/>
    <property type="match status" value="1"/>
</dbReference>
<dbReference type="PROSITE" id="PS50048">
    <property type="entry name" value="ZN2_CY6_FUNGAL_2"/>
    <property type="match status" value="1"/>
</dbReference>
<feature type="compositionally biased region" description="Basic and acidic residues" evidence="2">
    <location>
        <begin position="94"/>
        <end position="111"/>
    </location>
</feature>
<dbReference type="InterPro" id="IPR036864">
    <property type="entry name" value="Zn2-C6_fun-type_DNA-bd_sf"/>
</dbReference>
<name>A0A0D1YVG3_9PEZI</name>
<dbReference type="GO" id="GO:0000981">
    <property type="term" value="F:DNA-binding transcription factor activity, RNA polymerase II-specific"/>
    <property type="evidence" value="ECO:0007669"/>
    <property type="project" value="InterPro"/>
</dbReference>
<dbReference type="AlphaFoldDB" id="A0A0D1YVG3"/>
<keyword evidence="5" id="KW-1185">Reference proteome</keyword>
<sequence>MSSEALDLQRSSATRQRRCRTGCLKCRARRRKCDEAKPRCQNCVAKNFECRYGTPLTFLAKNNFTIVEEPGQSKGLGTARPKYASLEAVADSSSRSEHNDVPDSQIRDESLPKGASLSSTSARTGDVHVVQSTAVTESHQHGDHPELTGGDSYESALYGLLALGRSAASPSAPTVVTAPPLDPSFADLHSPIQSLFDRIPVLPDRDVHASFDESSPTQPTIHQDLTSLYLPPLRTLELLKYFRYEIAPMLDMMDRDQTFGLVVPRLAMVSHPVLLVLLMLSSSSSIRGVESSKAGSSEEELKMLAIIYDTKQGEESNTRHALVASVLYILLGFISDFSSACRNGVLQTSSPWNPSDLVEFSRPGRLETSLYFLSLRLELSVCLMRSEAPRLPLIPLSTINHLPQKSDTVLPYAYQGLLMCAEVLSLCWGRAEESATMTRLPLATRWYLLFEKLEGWYNLRPGELLPLVELDPGQVPGSVDRHFPTISFSTAAGVFANQMHHTAMFLLLLHKPRNLRLQSTPWHTSPLWHSERVCGIALNNNRRESWDPCLLSSLLLVARRMTHESQQRALSEGFARIQNLTGFQISETVEALRSTWSYSADI</sequence>
<evidence type="ECO:0000256" key="2">
    <source>
        <dbReference type="SAM" id="MobiDB-lite"/>
    </source>
</evidence>
<reference evidence="4 5" key="1">
    <citation type="submission" date="2015-01" db="EMBL/GenBank/DDBJ databases">
        <title>The Genome Sequence of Ochroconis gallopava CBS43764.</title>
        <authorList>
            <consortium name="The Broad Institute Genomics Platform"/>
            <person name="Cuomo C."/>
            <person name="de Hoog S."/>
            <person name="Gorbushina A."/>
            <person name="Stielow B."/>
            <person name="Teixiera M."/>
            <person name="Abouelleil A."/>
            <person name="Chapman S.B."/>
            <person name="Priest M."/>
            <person name="Young S.K."/>
            <person name="Wortman J."/>
            <person name="Nusbaum C."/>
            <person name="Birren B."/>
        </authorList>
    </citation>
    <scope>NUCLEOTIDE SEQUENCE [LARGE SCALE GENOMIC DNA]</scope>
    <source>
        <strain evidence="4 5">CBS 43764</strain>
    </source>
</reference>
<feature type="region of interest" description="Disordered" evidence="2">
    <location>
        <begin position="88"/>
        <end position="126"/>
    </location>
</feature>
<dbReference type="GO" id="GO:0045944">
    <property type="term" value="P:positive regulation of transcription by RNA polymerase II"/>
    <property type="evidence" value="ECO:0007669"/>
    <property type="project" value="TreeGrafter"/>
</dbReference>
<gene>
    <name evidence="4" type="ORF">PV09_04421</name>
</gene>
<dbReference type="PROSITE" id="PS00463">
    <property type="entry name" value="ZN2_CY6_FUNGAL_1"/>
    <property type="match status" value="1"/>
</dbReference>
<dbReference type="GO" id="GO:0005634">
    <property type="term" value="C:nucleus"/>
    <property type="evidence" value="ECO:0007669"/>
    <property type="project" value="TreeGrafter"/>
</dbReference>
<dbReference type="SUPFAM" id="SSF57701">
    <property type="entry name" value="Zn2/Cys6 DNA-binding domain"/>
    <property type="match status" value="1"/>
</dbReference>
<dbReference type="Gene3D" id="4.10.240.10">
    <property type="entry name" value="Zn(2)-C6 fungal-type DNA-binding domain"/>
    <property type="match status" value="1"/>
</dbReference>
<dbReference type="PANTHER" id="PTHR37534">
    <property type="entry name" value="TRANSCRIPTIONAL ACTIVATOR PROTEIN UGA3"/>
    <property type="match status" value="1"/>
</dbReference>
<evidence type="ECO:0000313" key="5">
    <source>
        <dbReference type="Proteomes" id="UP000053259"/>
    </source>
</evidence>
<evidence type="ECO:0000313" key="4">
    <source>
        <dbReference type="EMBL" id="KIW04687.1"/>
    </source>
</evidence>
<dbReference type="Proteomes" id="UP000053259">
    <property type="component" value="Unassembled WGS sequence"/>
</dbReference>
<dbReference type="VEuPathDB" id="FungiDB:PV09_04421"/>
<dbReference type="EMBL" id="KN847540">
    <property type="protein sequence ID" value="KIW04687.1"/>
    <property type="molecule type" value="Genomic_DNA"/>
</dbReference>
<dbReference type="OrthoDB" id="4475584at2759"/>
<protein>
    <recommendedName>
        <fullName evidence="3">Zn(2)-C6 fungal-type domain-containing protein</fullName>
    </recommendedName>
</protein>
<dbReference type="InParanoid" id="A0A0D1YVG3"/>
<evidence type="ECO:0000256" key="1">
    <source>
        <dbReference type="ARBA" id="ARBA00023242"/>
    </source>
</evidence>
<dbReference type="GO" id="GO:0008270">
    <property type="term" value="F:zinc ion binding"/>
    <property type="evidence" value="ECO:0007669"/>
    <property type="project" value="InterPro"/>
</dbReference>
<dbReference type="Pfam" id="PF00172">
    <property type="entry name" value="Zn_clus"/>
    <property type="match status" value="1"/>
</dbReference>